<sequence>MSVLHLLTLSLLISVSGAKFSGRPGVNYGQLGNNLPSPSDSVNLIKSLNAKSVKLYDANPSILSALNATDIVVSVMVPNELIVNITKSKPSPTTGSEPTSSRSTPPPRSVTSSSATRSSPPLTPSSNPPSSRRCGRSNAP</sequence>
<accession>A0A8X7QRY4</accession>
<dbReference type="Proteomes" id="UP000886595">
    <property type="component" value="Unassembled WGS sequence"/>
</dbReference>
<keyword evidence="4" id="KW-0378">Hydrolase</keyword>
<proteinExistence type="inferred from homology"/>
<keyword evidence="10" id="KW-1185">Reference proteome</keyword>
<evidence type="ECO:0000256" key="8">
    <source>
        <dbReference type="SAM" id="SignalP"/>
    </source>
</evidence>
<dbReference type="PANTHER" id="PTHR32227">
    <property type="entry name" value="GLUCAN ENDO-1,3-BETA-GLUCOSIDASE BG1-RELATED-RELATED"/>
    <property type="match status" value="1"/>
</dbReference>
<feature type="compositionally biased region" description="Low complexity" evidence="7">
    <location>
        <begin position="88"/>
        <end position="120"/>
    </location>
</feature>
<dbReference type="InterPro" id="IPR000490">
    <property type="entry name" value="Glyco_hydro_17"/>
</dbReference>
<dbReference type="Pfam" id="PF00332">
    <property type="entry name" value="Glyco_hydro_17"/>
    <property type="match status" value="1"/>
</dbReference>
<evidence type="ECO:0000256" key="3">
    <source>
        <dbReference type="ARBA" id="ARBA00012780"/>
    </source>
</evidence>
<keyword evidence="5" id="KW-0326">Glycosidase</keyword>
<dbReference type="InterPro" id="IPR017853">
    <property type="entry name" value="GH"/>
</dbReference>
<evidence type="ECO:0000313" key="9">
    <source>
        <dbReference type="EMBL" id="KAG2272643.1"/>
    </source>
</evidence>
<evidence type="ECO:0000256" key="6">
    <source>
        <dbReference type="RuleBase" id="RU004335"/>
    </source>
</evidence>
<feature type="region of interest" description="Disordered" evidence="7">
    <location>
        <begin position="85"/>
        <end position="140"/>
    </location>
</feature>
<dbReference type="EMBL" id="JAAMPC010000013">
    <property type="protein sequence ID" value="KAG2272643.1"/>
    <property type="molecule type" value="Genomic_DNA"/>
</dbReference>
<dbReference type="GO" id="GO:0005975">
    <property type="term" value="P:carbohydrate metabolic process"/>
    <property type="evidence" value="ECO:0007669"/>
    <property type="project" value="InterPro"/>
</dbReference>
<comment type="similarity">
    <text evidence="2 6">Belongs to the glycosyl hydrolase 17 family.</text>
</comment>
<keyword evidence="8" id="KW-0732">Signal</keyword>
<comment type="catalytic activity">
    <reaction evidence="1">
        <text>Hydrolysis of (1-&gt;3)-beta-D-glucosidic linkages in (1-&gt;3)-beta-D-glucans.</text>
        <dbReference type="EC" id="3.2.1.39"/>
    </reaction>
</comment>
<evidence type="ECO:0000256" key="5">
    <source>
        <dbReference type="ARBA" id="ARBA00023295"/>
    </source>
</evidence>
<comment type="caution">
    <text evidence="9">The sequence shown here is derived from an EMBL/GenBank/DDBJ whole genome shotgun (WGS) entry which is preliminary data.</text>
</comment>
<dbReference type="GO" id="GO:0042973">
    <property type="term" value="F:glucan endo-1,3-beta-D-glucosidase activity"/>
    <property type="evidence" value="ECO:0007669"/>
    <property type="project" value="UniProtKB-EC"/>
</dbReference>
<dbReference type="EC" id="3.2.1.39" evidence="3"/>
<organism evidence="9 10">
    <name type="scientific">Brassica carinata</name>
    <name type="common">Ethiopian mustard</name>
    <name type="synonym">Abyssinian cabbage</name>
    <dbReference type="NCBI Taxonomy" id="52824"/>
    <lineage>
        <taxon>Eukaryota</taxon>
        <taxon>Viridiplantae</taxon>
        <taxon>Streptophyta</taxon>
        <taxon>Embryophyta</taxon>
        <taxon>Tracheophyta</taxon>
        <taxon>Spermatophyta</taxon>
        <taxon>Magnoliopsida</taxon>
        <taxon>eudicotyledons</taxon>
        <taxon>Gunneridae</taxon>
        <taxon>Pentapetalae</taxon>
        <taxon>rosids</taxon>
        <taxon>malvids</taxon>
        <taxon>Brassicales</taxon>
        <taxon>Brassicaceae</taxon>
        <taxon>Brassiceae</taxon>
        <taxon>Brassica</taxon>
    </lineage>
</organism>
<feature type="chain" id="PRO_5036451378" description="glucan endo-1,3-beta-D-glucosidase" evidence="8">
    <location>
        <begin position="19"/>
        <end position="140"/>
    </location>
</feature>
<evidence type="ECO:0000256" key="4">
    <source>
        <dbReference type="ARBA" id="ARBA00022801"/>
    </source>
</evidence>
<feature type="signal peptide" evidence="8">
    <location>
        <begin position="1"/>
        <end position="18"/>
    </location>
</feature>
<dbReference type="Gene3D" id="3.20.20.80">
    <property type="entry name" value="Glycosidases"/>
    <property type="match status" value="1"/>
</dbReference>
<evidence type="ECO:0000313" key="10">
    <source>
        <dbReference type="Proteomes" id="UP000886595"/>
    </source>
</evidence>
<dbReference type="OrthoDB" id="1938138at2759"/>
<name>A0A8X7QRY4_BRACI</name>
<gene>
    <name evidence="9" type="ORF">Bca52824_067198</name>
</gene>
<dbReference type="SUPFAM" id="SSF51445">
    <property type="entry name" value="(Trans)glycosidases"/>
    <property type="match status" value="1"/>
</dbReference>
<evidence type="ECO:0000256" key="1">
    <source>
        <dbReference type="ARBA" id="ARBA00000382"/>
    </source>
</evidence>
<evidence type="ECO:0000256" key="7">
    <source>
        <dbReference type="SAM" id="MobiDB-lite"/>
    </source>
</evidence>
<evidence type="ECO:0000256" key="2">
    <source>
        <dbReference type="ARBA" id="ARBA00008773"/>
    </source>
</evidence>
<dbReference type="InterPro" id="IPR044965">
    <property type="entry name" value="Glyco_hydro_17_plant"/>
</dbReference>
<protein>
    <recommendedName>
        <fullName evidence="3">glucan endo-1,3-beta-D-glucosidase</fullName>
        <ecNumber evidence="3">3.2.1.39</ecNumber>
    </recommendedName>
</protein>
<reference evidence="9 10" key="1">
    <citation type="submission" date="2020-02" db="EMBL/GenBank/DDBJ databases">
        <authorList>
            <person name="Ma Q."/>
            <person name="Huang Y."/>
            <person name="Song X."/>
            <person name="Pei D."/>
        </authorList>
    </citation>
    <scope>NUCLEOTIDE SEQUENCE [LARGE SCALE GENOMIC DNA]</scope>
    <source>
        <strain evidence="9">Sxm20200214</strain>
        <tissue evidence="9">Leaf</tissue>
    </source>
</reference>
<dbReference type="AlphaFoldDB" id="A0A8X7QRY4"/>